<name>A0A2Y9C5F1_9RHOB</name>
<reference evidence="5 7" key="1">
    <citation type="submission" date="2016-10" db="EMBL/GenBank/DDBJ databases">
        <authorList>
            <person name="Cai Z."/>
        </authorList>
    </citation>
    <scope>NUCLEOTIDE SEQUENCE [LARGE SCALE GENOMIC DNA]</scope>
    <source>
        <strain evidence="5 7">DSM 25227</strain>
    </source>
</reference>
<feature type="transmembrane region" description="Helical" evidence="1">
    <location>
        <begin position="390"/>
        <end position="411"/>
    </location>
</feature>
<sequence length="511" mass="54478">MRLNSLRVLLCLATAIGLTQAAWAQDAPRAAITAVEQAAPAALSRQGTPGVGVAIVFDGEPVWSGGFGVTHVETGAPVTADTVFEIASVTKPVTAWAILKLAEDGRIDLDAPIETYLGGWTLPPSDFDHALVTARAILAHGAGLSEGGDSGVEPGEVPPSLLEAANGATMEYGPVRVAHPPGEGYHYSSKGFILLEMAVEAVTGERFGDYVTREILHPLGMNDTAFGWTPELEARAAWGHDWYGNPLPHYEHATKAQGGLVATAADVARFLAASMADASGTEPGRGVITPASVRETFEPFPFAEDTVDIGLGYNLHLDGDTLVARKSGDHRGYKAVVFLMPDSKDGLVILANSDRAAPGIFADIACPWSRTLQDDPLGRVCVQLARLHKAHLGAALVLATAGASIFGAVLAGWRRDRRSVPSRYSVWRRTAAILPILVVAVWWAYWYSDIPLRLQGFPPTFYTVRATLWPTAFVWISIGVSTLGLALACLILLPRTNALETKRPSRPARSS</sequence>
<dbReference type="PANTHER" id="PTHR46825:SF9">
    <property type="entry name" value="BETA-LACTAMASE-RELATED DOMAIN-CONTAINING PROTEIN"/>
    <property type="match status" value="1"/>
</dbReference>
<dbReference type="InterPro" id="IPR012338">
    <property type="entry name" value="Beta-lactam/transpept-like"/>
</dbReference>
<reference evidence="4 6" key="2">
    <citation type="submission" date="2018-03" db="EMBL/GenBank/DDBJ databases">
        <title>Genomic Encyclopedia of Archaeal and Bacterial Type Strains, Phase II (KMG-II): from individual species to whole genera.</title>
        <authorList>
            <person name="Goeker M."/>
        </authorList>
    </citation>
    <scope>NUCLEOTIDE SEQUENCE [LARGE SCALE GENOMIC DNA]</scope>
    <source>
        <strain evidence="4 6">DSM 25227</strain>
    </source>
</reference>
<dbReference type="InterPro" id="IPR001466">
    <property type="entry name" value="Beta-lactam-related"/>
</dbReference>
<keyword evidence="2" id="KW-0732">Signal</keyword>
<evidence type="ECO:0000259" key="3">
    <source>
        <dbReference type="Pfam" id="PF00144"/>
    </source>
</evidence>
<evidence type="ECO:0000313" key="4">
    <source>
        <dbReference type="EMBL" id="PWJ20803.1"/>
    </source>
</evidence>
<protein>
    <submittedName>
        <fullName evidence="4">CubicO group peptidase (Beta-lactamase class C family)</fullName>
    </submittedName>
    <submittedName>
        <fullName evidence="5">CubicO group peptidase, beta-lactamase class C family</fullName>
    </submittedName>
</protein>
<accession>A0A2Y9C5F1</accession>
<evidence type="ECO:0000256" key="1">
    <source>
        <dbReference type="SAM" id="Phobius"/>
    </source>
</evidence>
<evidence type="ECO:0000256" key="2">
    <source>
        <dbReference type="SAM" id="SignalP"/>
    </source>
</evidence>
<dbReference type="Gene3D" id="3.40.710.10">
    <property type="entry name" value="DD-peptidase/beta-lactamase superfamily"/>
    <property type="match status" value="1"/>
</dbReference>
<keyword evidence="6" id="KW-1185">Reference proteome</keyword>
<feature type="domain" description="Beta-lactamase-related" evidence="3">
    <location>
        <begin position="41"/>
        <end position="356"/>
    </location>
</feature>
<evidence type="ECO:0000313" key="6">
    <source>
        <dbReference type="Proteomes" id="UP000245839"/>
    </source>
</evidence>
<dbReference type="Proteomes" id="UP000245839">
    <property type="component" value="Unassembled WGS sequence"/>
</dbReference>
<dbReference type="EMBL" id="UETC01000002">
    <property type="protein sequence ID" value="SSA41213.1"/>
    <property type="molecule type" value="Genomic_DNA"/>
</dbReference>
<dbReference type="AlphaFoldDB" id="A0A2Y9C5F1"/>
<feature type="transmembrane region" description="Helical" evidence="1">
    <location>
        <begin position="468"/>
        <end position="493"/>
    </location>
</feature>
<dbReference type="Pfam" id="PF00144">
    <property type="entry name" value="Beta-lactamase"/>
    <property type="match status" value="1"/>
</dbReference>
<organism evidence="5 7">
    <name type="scientific">Jannaschia seohaensis</name>
    <dbReference type="NCBI Taxonomy" id="475081"/>
    <lineage>
        <taxon>Bacteria</taxon>
        <taxon>Pseudomonadati</taxon>
        <taxon>Pseudomonadota</taxon>
        <taxon>Alphaproteobacteria</taxon>
        <taxon>Rhodobacterales</taxon>
        <taxon>Roseobacteraceae</taxon>
        <taxon>Jannaschia</taxon>
    </lineage>
</organism>
<evidence type="ECO:0000313" key="7">
    <source>
        <dbReference type="Proteomes" id="UP000251571"/>
    </source>
</evidence>
<feature type="signal peptide" evidence="2">
    <location>
        <begin position="1"/>
        <end position="24"/>
    </location>
</feature>
<keyword evidence="1" id="KW-0812">Transmembrane</keyword>
<dbReference type="EMBL" id="QGDJ01000002">
    <property type="protein sequence ID" value="PWJ20803.1"/>
    <property type="molecule type" value="Genomic_DNA"/>
</dbReference>
<keyword evidence="1" id="KW-1133">Transmembrane helix</keyword>
<dbReference type="InterPro" id="IPR050491">
    <property type="entry name" value="AmpC-like"/>
</dbReference>
<feature type="chain" id="PRO_5033776158" evidence="2">
    <location>
        <begin position="25"/>
        <end position="511"/>
    </location>
</feature>
<dbReference type="SUPFAM" id="SSF56601">
    <property type="entry name" value="beta-lactamase/transpeptidase-like"/>
    <property type="match status" value="1"/>
</dbReference>
<dbReference type="PANTHER" id="PTHR46825">
    <property type="entry name" value="D-ALANYL-D-ALANINE-CARBOXYPEPTIDASE/ENDOPEPTIDASE AMPH"/>
    <property type="match status" value="1"/>
</dbReference>
<evidence type="ECO:0000313" key="5">
    <source>
        <dbReference type="EMBL" id="SSA41213.1"/>
    </source>
</evidence>
<proteinExistence type="predicted"/>
<dbReference type="Proteomes" id="UP000251571">
    <property type="component" value="Unassembled WGS sequence"/>
</dbReference>
<gene>
    <name evidence="4" type="ORF">BCF38_10248</name>
    <name evidence="5" type="ORF">SAMN05421539_10248</name>
</gene>
<keyword evidence="1" id="KW-0472">Membrane</keyword>
<dbReference type="RefSeq" id="WP_170125297.1">
    <property type="nucleotide sequence ID" value="NZ_QGDJ01000002.1"/>
</dbReference>
<feature type="transmembrane region" description="Helical" evidence="1">
    <location>
        <begin position="431"/>
        <end position="448"/>
    </location>
</feature>